<sequence length="274" mass="30635">MLFGAQSRRRSKGDNPISQRTSVVMTAVDNDGVPTGGTRLIGGSPMEEGFIIGLHPQELLPQKLLEYRVSSMNLPPHAALYPHIYDTPQSQDPLTPPPTPGLSCSRPSSCTVPSGPLEYSPRSSLSSDAYQKRRSPEHPKVFQTSKYRYGKSSRNVRLTCKPHTRVSLSRVQTTASIAADEFLVKEVGRAMAIFVMRRKARGRSITIREIRNKANHVVTALRGKGTSYRVGRKWARIFLRGSDKPLSQSNTLKDERMPVAQSQQYMHWKKAYVS</sequence>
<evidence type="ECO:0000313" key="2">
    <source>
        <dbReference type="EMBL" id="OQR67103.1"/>
    </source>
</evidence>
<organism evidence="2 3">
    <name type="scientific">Tropilaelaps mercedesae</name>
    <dbReference type="NCBI Taxonomy" id="418985"/>
    <lineage>
        <taxon>Eukaryota</taxon>
        <taxon>Metazoa</taxon>
        <taxon>Ecdysozoa</taxon>
        <taxon>Arthropoda</taxon>
        <taxon>Chelicerata</taxon>
        <taxon>Arachnida</taxon>
        <taxon>Acari</taxon>
        <taxon>Parasitiformes</taxon>
        <taxon>Mesostigmata</taxon>
        <taxon>Gamasina</taxon>
        <taxon>Dermanyssoidea</taxon>
        <taxon>Laelapidae</taxon>
        <taxon>Tropilaelaps</taxon>
    </lineage>
</organism>
<dbReference type="OrthoDB" id="10519961at2759"/>
<feature type="compositionally biased region" description="Basic and acidic residues" evidence="1">
    <location>
        <begin position="130"/>
        <end position="140"/>
    </location>
</feature>
<accession>A0A1V9X127</accession>
<gene>
    <name evidence="2" type="ORF">BIW11_13722</name>
</gene>
<reference evidence="2 3" key="1">
    <citation type="journal article" date="2017" name="Gigascience">
        <title>Draft genome of the honey bee ectoparasitic mite, Tropilaelaps mercedesae, is shaped by the parasitic life history.</title>
        <authorList>
            <person name="Dong X."/>
            <person name="Armstrong S.D."/>
            <person name="Xia D."/>
            <person name="Makepeace B.L."/>
            <person name="Darby A.C."/>
            <person name="Kadowaki T."/>
        </authorList>
    </citation>
    <scope>NUCLEOTIDE SEQUENCE [LARGE SCALE GENOMIC DNA]</scope>
    <source>
        <strain evidence="2">Wuxi-XJTLU</strain>
    </source>
</reference>
<dbReference type="AlphaFoldDB" id="A0A1V9X127"/>
<evidence type="ECO:0000313" key="3">
    <source>
        <dbReference type="Proteomes" id="UP000192247"/>
    </source>
</evidence>
<dbReference type="Proteomes" id="UP000192247">
    <property type="component" value="Unassembled WGS sequence"/>
</dbReference>
<comment type="caution">
    <text evidence="2">The sequence shown here is derived from an EMBL/GenBank/DDBJ whole genome shotgun (WGS) entry which is preliminary data.</text>
</comment>
<dbReference type="EMBL" id="MNPL01029915">
    <property type="protein sequence ID" value="OQR67103.1"/>
    <property type="molecule type" value="Genomic_DNA"/>
</dbReference>
<feature type="region of interest" description="Disordered" evidence="1">
    <location>
        <begin position="83"/>
        <end position="141"/>
    </location>
</feature>
<keyword evidence="3" id="KW-1185">Reference proteome</keyword>
<evidence type="ECO:0000256" key="1">
    <source>
        <dbReference type="SAM" id="MobiDB-lite"/>
    </source>
</evidence>
<proteinExistence type="predicted"/>
<feature type="non-terminal residue" evidence="2">
    <location>
        <position position="274"/>
    </location>
</feature>
<dbReference type="InParanoid" id="A0A1V9X127"/>
<name>A0A1V9X127_9ACAR</name>
<protein>
    <submittedName>
        <fullName evidence="2">Uncharacterized protein</fullName>
    </submittedName>
</protein>